<dbReference type="SUPFAM" id="SSF54665">
    <property type="entry name" value="CO dehydrogenase molybdoprotein N-domain-like"/>
    <property type="match status" value="1"/>
</dbReference>
<evidence type="ECO:0000313" key="6">
    <source>
        <dbReference type="Proteomes" id="UP001060336"/>
    </source>
</evidence>
<organism evidence="5 6">
    <name type="scientific">Nisaea acidiphila</name>
    <dbReference type="NCBI Taxonomy" id="1862145"/>
    <lineage>
        <taxon>Bacteria</taxon>
        <taxon>Pseudomonadati</taxon>
        <taxon>Pseudomonadota</taxon>
        <taxon>Alphaproteobacteria</taxon>
        <taxon>Rhodospirillales</taxon>
        <taxon>Thalassobaculaceae</taxon>
        <taxon>Nisaea</taxon>
    </lineage>
</organism>
<dbReference type="RefSeq" id="WP_257767725.1">
    <property type="nucleotide sequence ID" value="NZ_CP102480.1"/>
</dbReference>
<keyword evidence="1" id="KW-0500">Molybdenum</keyword>
<feature type="domain" description="Aldehyde oxidase/xanthine dehydrogenase a/b hammerhead" evidence="4">
    <location>
        <begin position="20"/>
        <end position="140"/>
    </location>
</feature>
<name>A0A9J7AS89_9PROT</name>
<evidence type="ECO:0000256" key="1">
    <source>
        <dbReference type="ARBA" id="ARBA00022505"/>
    </source>
</evidence>
<dbReference type="InterPro" id="IPR000674">
    <property type="entry name" value="Ald_Oxase/Xan_DH_a/b"/>
</dbReference>
<evidence type="ECO:0000256" key="3">
    <source>
        <dbReference type="SAM" id="MobiDB-lite"/>
    </source>
</evidence>
<dbReference type="Pfam" id="PF01315">
    <property type="entry name" value="Ald_Xan_dh_C"/>
    <property type="match status" value="1"/>
</dbReference>
<dbReference type="PANTHER" id="PTHR11908">
    <property type="entry name" value="XANTHINE DEHYDROGENASE"/>
    <property type="match status" value="1"/>
</dbReference>
<keyword evidence="2" id="KW-0560">Oxidoreductase</keyword>
<dbReference type="SMART" id="SM01008">
    <property type="entry name" value="Ald_Xan_dh_C"/>
    <property type="match status" value="1"/>
</dbReference>
<evidence type="ECO:0000259" key="4">
    <source>
        <dbReference type="SMART" id="SM01008"/>
    </source>
</evidence>
<accession>A0A9J7AS89</accession>
<dbReference type="InterPro" id="IPR008274">
    <property type="entry name" value="AldOxase/xan_DH_MoCoBD1"/>
</dbReference>
<feature type="region of interest" description="Disordered" evidence="3">
    <location>
        <begin position="76"/>
        <end position="102"/>
    </location>
</feature>
<dbReference type="KEGG" id="naci:NUH88_17540"/>
<dbReference type="AlphaFoldDB" id="A0A9J7AS89"/>
<dbReference type="GO" id="GO:0016491">
    <property type="term" value="F:oxidoreductase activity"/>
    <property type="evidence" value="ECO:0007669"/>
    <property type="project" value="UniProtKB-KW"/>
</dbReference>
<reference evidence="5" key="1">
    <citation type="submission" date="2022-08" db="EMBL/GenBank/DDBJ databases">
        <title>Nisaea acidiphila sp. nov., isolated from a marine algal debris and emended description of the genus Nisaea Urios et al. 2008.</title>
        <authorList>
            <person name="Kwon K."/>
        </authorList>
    </citation>
    <scope>NUCLEOTIDE SEQUENCE</scope>
    <source>
        <strain evidence="5">MEBiC11861</strain>
    </source>
</reference>
<keyword evidence="6" id="KW-1185">Reference proteome</keyword>
<gene>
    <name evidence="5" type="ORF">NUH88_17540</name>
</gene>
<evidence type="ECO:0000313" key="5">
    <source>
        <dbReference type="EMBL" id="UUX49196.1"/>
    </source>
</evidence>
<dbReference type="Proteomes" id="UP001060336">
    <property type="component" value="Chromosome"/>
</dbReference>
<dbReference type="InterPro" id="IPR046867">
    <property type="entry name" value="AldOxase/xan_DH_MoCoBD2"/>
</dbReference>
<dbReference type="SUPFAM" id="SSF56003">
    <property type="entry name" value="Molybdenum cofactor-binding domain"/>
    <property type="match status" value="1"/>
</dbReference>
<dbReference type="Gene3D" id="3.30.365.10">
    <property type="entry name" value="Aldehyde oxidase/xanthine dehydrogenase, molybdopterin binding domain"/>
    <property type="match status" value="4"/>
</dbReference>
<protein>
    <submittedName>
        <fullName evidence="5">Xanthine dehydrogenase family protein molybdopterin-binding subunit</fullName>
    </submittedName>
</protein>
<sequence length="768" mass="82819">MVKFGIGQAIKRVEDQRLLTGQGNYTDDVAPDGALRAFILRSPYAHAKIKSVETADAEAVPGVVAVLTNKHVQEDGLGDLPSLAPAPNKDGSPRADTPRPILEGDKVRHVGTPVALVIAETLEAARDAAELVEIDYEPLGAATDAEEATKPGAAQLYDHIPNNICFDWHKGDLEINNAAFTRAAKVVETRVVNNRIIVNSMEPRGAIGLYDAETDRTTLYSSTQGPSFIHPHLAETVLKIDKSKLRCLTTDVGGGFGMKIFLYPEQCLIAWASRRLKRTVKYTPERSEAFMADTQGRDNISYVTSALDENGKIIAMKVETFANLGGYLSNFAAFIPTEAGTHMLSGVYDIPSIYVNVKGVVTNTTPTDAYRGAGRPEAAYLIERVMDNCAAETGLTRDEIRRRNYIAPEQMPYSTTLGNVYDTGEFQTVMEKCMERADWSGFPTRKAESEKRGKLRGIGLGYYIEKCGGGNPETADIRFTEDDKIEIYIGNQSNGQGHETAYAQVLGDVLGIDGERIKIVQGDTDRTPPGLTGGSRALPVGGVAVLLGGREIVEKGKKVAGRVMEAAIEDIEFADGTFTVAGTDKTMSLFDVNRAAEGEEEALDTVHQRTPEAATFPNGCHVCELEIDPDTGIVEIQKYTVVDDFGSVINPNMLAGQVHGGVGQGLGQALYERTVYDEESGQLVTGSYMDYHLPRADQVPWIDFTTHNVWCKTNPLGIKGSGEAGAIGAPPAAISAVCDALGVVNIDMPATPEKIWAVANEGRLAAAE</sequence>
<dbReference type="InterPro" id="IPR037165">
    <property type="entry name" value="AldOxase/xan_DH_Mopterin-bd_sf"/>
</dbReference>
<dbReference type="InterPro" id="IPR016208">
    <property type="entry name" value="Ald_Oxase/xanthine_DH-like"/>
</dbReference>
<dbReference type="Pfam" id="PF02738">
    <property type="entry name" value="MoCoBD_1"/>
    <property type="match status" value="1"/>
</dbReference>
<dbReference type="PANTHER" id="PTHR11908:SF132">
    <property type="entry name" value="ALDEHYDE OXIDASE 1-RELATED"/>
    <property type="match status" value="1"/>
</dbReference>
<dbReference type="InterPro" id="IPR036856">
    <property type="entry name" value="Ald_Oxase/Xan_DH_a/b_sf"/>
</dbReference>
<dbReference type="GO" id="GO:0005506">
    <property type="term" value="F:iron ion binding"/>
    <property type="evidence" value="ECO:0007669"/>
    <property type="project" value="InterPro"/>
</dbReference>
<evidence type="ECO:0000256" key="2">
    <source>
        <dbReference type="ARBA" id="ARBA00023002"/>
    </source>
</evidence>
<dbReference type="Pfam" id="PF20256">
    <property type="entry name" value="MoCoBD_2"/>
    <property type="match status" value="1"/>
</dbReference>
<dbReference type="Gene3D" id="3.90.1170.50">
    <property type="entry name" value="Aldehyde oxidase/xanthine dehydrogenase, a/b hammerhead"/>
    <property type="match status" value="1"/>
</dbReference>
<proteinExistence type="predicted"/>
<feature type="compositionally biased region" description="Basic and acidic residues" evidence="3">
    <location>
        <begin position="91"/>
        <end position="102"/>
    </location>
</feature>
<dbReference type="EMBL" id="CP102480">
    <property type="protein sequence ID" value="UUX49196.1"/>
    <property type="molecule type" value="Genomic_DNA"/>
</dbReference>